<evidence type="ECO:0000313" key="3">
    <source>
        <dbReference type="Proteomes" id="UP000324965"/>
    </source>
</evidence>
<dbReference type="EMBL" id="VDFC01000050">
    <property type="protein sequence ID" value="KAA0929764.1"/>
    <property type="molecule type" value="Genomic_DNA"/>
</dbReference>
<proteinExistence type="predicted"/>
<keyword evidence="3" id="KW-1185">Reference proteome</keyword>
<dbReference type="Gene3D" id="3.30.1390.10">
    <property type="match status" value="1"/>
</dbReference>
<gene>
    <name evidence="2" type="ORF">FGF04_30675</name>
</gene>
<feature type="coiled-coil region" evidence="1">
    <location>
        <begin position="17"/>
        <end position="44"/>
    </location>
</feature>
<accession>A0A5B0AIW0</accession>
<sequence>MYSLIGALVVLVGLTTVAATESRARRLDRRMTRLEHKIDLLLRHGGIEDDDPALAEVAALARAGQDVAAVKKYREATGAGLLEAKQAVDRVKADDGRS</sequence>
<dbReference type="OrthoDB" id="3298842at2"/>
<dbReference type="Proteomes" id="UP000324965">
    <property type="component" value="Unassembled WGS sequence"/>
</dbReference>
<evidence type="ECO:0000313" key="2">
    <source>
        <dbReference type="EMBL" id="KAA0929764.1"/>
    </source>
</evidence>
<comment type="caution">
    <text evidence="2">The sequence shown here is derived from an EMBL/GenBank/DDBJ whole genome shotgun (WGS) entry which is preliminary data.</text>
</comment>
<dbReference type="AlphaFoldDB" id="A0A5B0AIW0"/>
<protein>
    <recommendedName>
        <fullName evidence="4">Ribosomal protein L7/L12 C-terminal domain-containing protein</fullName>
    </recommendedName>
</protein>
<keyword evidence="1" id="KW-0175">Coiled coil</keyword>
<evidence type="ECO:0000256" key="1">
    <source>
        <dbReference type="SAM" id="Coils"/>
    </source>
</evidence>
<name>A0A5B0AIW0_9ACTN</name>
<dbReference type="InterPro" id="IPR014719">
    <property type="entry name" value="Ribosomal_bL12_C/ClpS-like"/>
</dbReference>
<evidence type="ECO:0008006" key="4">
    <source>
        <dbReference type="Google" id="ProtNLM"/>
    </source>
</evidence>
<reference evidence="2 3" key="1">
    <citation type="submission" date="2019-05" db="EMBL/GenBank/DDBJ databases">
        <authorList>
            <person name="Hariharan J."/>
            <person name="Choudoir M.J."/>
            <person name="Diebold P."/>
            <person name="Panke-Buisse K."/>
            <person name="Buckley D.H."/>
        </authorList>
    </citation>
    <scope>NUCLEOTIDE SEQUENCE [LARGE SCALE GENOMIC DNA]</scope>
    <source>
        <strain evidence="2 3">SUN51</strain>
    </source>
</reference>
<dbReference type="RefSeq" id="WP_149514624.1">
    <property type="nucleotide sequence ID" value="NZ_VDFC01000050.1"/>
</dbReference>
<organism evidence="2 3">
    <name type="scientific">Streptomyces apricus</name>
    <dbReference type="NCBI Taxonomy" id="1828112"/>
    <lineage>
        <taxon>Bacteria</taxon>
        <taxon>Bacillati</taxon>
        <taxon>Actinomycetota</taxon>
        <taxon>Actinomycetes</taxon>
        <taxon>Kitasatosporales</taxon>
        <taxon>Streptomycetaceae</taxon>
        <taxon>Streptomyces</taxon>
    </lineage>
</organism>